<evidence type="ECO:0000256" key="3">
    <source>
        <dbReference type="ARBA" id="ARBA00022679"/>
    </source>
</evidence>
<organism evidence="11 12">
    <name type="scientific">Demequina litoralis</name>
    <dbReference type="NCBI Taxonomy" id="3051660"/>
    <lineage>
        <taxon>Bacteria</taxon>
        <taxon>Bacillati</taxon>
        <taxon>Actinomycetota</taxon>
        <taxon>Actinomycetes</taxon>
        <taxon>Micrococcales</taxon>
        <taxon>Demequinaceae</taxon>
        <taxon>Demequina</taxon>
    </lineage>
</organism>
<evidence type="ECO:0000256" key="2">
    <source>
        <dbReference type="ARBA" id="ARBA00022475"/>
    </source>
</evidence>
<feature type="transmembrane region" description="Helical" evidence="9">
    <location>
        <begin position="204"/>
        <end position="221"/>
    </location>
</feature>
<evidence type="ECO:0000256" key="8">
    <source>
        <dbReference type="SAM" id="MobiDB-lite"/>
    </source>
</evidence>
<feature type="transmembrane region" description="Helical" evidence="9">
    <location>
        <begin position="119"/>
        <end position="143"/>
    </location>
</feature>
<comment type="caution">
    <text evidence="11">The sequence shown here is derived from an EMBL/GenBank/DDBJ whole genome shotgun (WGS) entry which is preliminary data.</text>
</comment>
<evidence type="ECO:0000256" key="1">
    <source>
        <dbReference type="ARBA" id="ARBA00004651"/>
    </source>
</evidence>
<dbReference type="GO" id="GO:0016746">
    <property type="term" value="F:acyltransferase activity"/>
    <property type="evidence" value="ECO:0007669"/>
    <property type="project" value="UniProtKB-KW"/>
</dbReference>
<keyword evidence="7 11" id="KW-0012">Acyltransferase</keyword>
<dbReference type="PANTHER" id="PTHR23028:SF53">
    <property type="entry name" value="ACYL_TRANSF_3 DOMAIN-CONTAINING PROTEIN"/>
    <property type="match status" value="1"/>
</dbReference>
<dbReference type="InterPro" id="IPR050879">
    <property type="entry name" value="Acyltransferase_3"/>
</dbReference>
<feature type="transmembrane region" description="Helical" evidence="9">
    <location>
        <begin position="50"/>
        <end position="70"/>
    </location>
</feature>
<sequence>MSVPGRTLVGRNTRKERRPSRPPGTLISTDTLTREAPRARQTRAVPRGRIAGLDGLRAIAVVLVVAYHLAPSWLPGGYVGVDVFFVLSGFLITTILLRERAERGRISLRRFWVHRARRLLPALAVVVAVGVAVVSAAAGVVLLGGGAVEGSLWGDLLVGAGAEVAAAATFTSNWATLLLGRSYAAASSPHLFENLWSLAVEEQFYLLWPLAVILIGAAGLAMRRAAWVAAMLAAASALAMAVLLPAGDPTRVYLGTDTHAFGLMIGAGLAFWWARDDAREAAAAQPARAVTLGAVGLVSLGAIAVLLPWDSAWAYRGGLVLASLAAAAVVHLVVAVPALGERLDTPLLRWVGDRSYGIYLWHWPVLVVAVTALDGGRVREASGPAVVITVVATVAAAAASYRWLEMPVRRMGLRRAARVLVGRLRRGDDARSGWRRRRAVAVVGAAGGVLALAGAGIALAPDRTGLEARLEEGARLAATLAAPPPTPSTPATIPAPGTPASSVLGLGGTPLPAQVPPPGALPERRPAPPVGSDVTVIGDSVALGAAPALAEALPGIAVDAEVGRQFWTGVDRVEQLARQGRLRDYVVVALGTNGAVPEEDMDRLIAAVEGRPVVLVTPYGDRSWMAASQRAVREAARAHPNAVVADWQRAVERRPDVLGSDGIHPDDDGSAVFARTVKRALAAAAAA</sequence>
<dbReference type="Proteomes" id="UP001172728">
    <property type="component" value="Unassembled WGS sequence"/>
</dbReference>
<feature type="transmembrane region" description="Helical" evidence="9">
    <location>
        <begin position="385"/>
        <end position="404"/>
    </location>
</feature>
<keyword evidence="2" id="KW-1003">Cell membrane</keyword>
<evidence type="ECO:0000256" key="5">
    <source>
        <dbReference type="ARBA" id="ARBA00022989"/>
    </source>
</evidence>
<evidence type="ECO:0000256" key="9">
    <source>
        <dbReference type="SAM" id="Phobius"/>
    </source>
</evidence>
<keyword evidence="12" id="KW-1185">Reference proteome</keyword>
<feature type="transmembrane region" description="Helical" evidence="9">
    <location>
        <begin position="228"/>
        <end position="246"/>
    </location>
</feature>
<feature type="region of interest" description="Disordered" evidence="8">
    <location>
        <begin position="1"/>
        <end position="39"/>
    </location>
</feature>
<keyword evidence="4 9" id="KW-0812">Transmembrane</keyword>
<feature type="transmembrane region" description="Helical" evidence="9">
    <location>
        <begin position="76"/>
        <end position="98"/>
    </location>
</feature>
<accession>A0ABT8GBI0</accession>
<feature type="transmembrane region" description="Helical" evidence="9">
    <location>
        <begin position="313"/>
        <end position="336"/>
    </location>
</feature>
<reference evidence="11" key="1">
    <citation type="submission" date="2023-06" db="EMBL/GenBank/DDBJ databases">
        <title>Sysu t00192.</title>
        <authorList>
            <person name="Gao L."/>
            <person name="Fang B.-Z."/>
            <person name="Li W.-J."/>
        </authorList>
    </citation>
    <scope>NUCLEOTIDE SEQUENCE</scope>
    <source>
        <strain evidence="11">SYSU T00192</strain>
    </source>
</reference>
<comment type="subcellular location">
    <subcellularLocation>
        <location evidence="1">Cell membrane</location>
        <topology evidence="1">Multi-pass membrane protein</topology>
    </subcellularLocation>
</comment>
<protein>
    <submittedName>
        <fullName evidence="11">Acyltransferase family protein</fullName>
        <ecNumber evidence="11">2.3.1.-</ecNumber>
    </submittedName>
</protein>
<dbReference type="Gene3D" id="3.40.50.1110">
    <property type="entry name" value="SGNH hydrolase"/>
    <property type="match status" value="1"/>
</dbReference>
<dbReference type="SUPFAM" id="SSF52266">
    <property type="entry name" value="SGNH hydrolase"/>
    <property type="match status" value="1"/>
</dbReference>
<evidence type="ECO:0000313" key="12">
    <source>
        <dbReference type="Proteomes" id="UP001172728"/>
    </source>
</evidence>
<dbReference type="EC" id="2.3.1.-" evidence="11"/>
<feature type="transmembrane region" description="Helical" evidence="9">
    <location>
        <begin position="439"/>
        <end position="460"/>
    </location>
</feature>
<evidence type="ECO:0000313" key="11">
    <source>
        <dbReference type="EMBL" id="MDN4476506.1"/>
    </source>
</evidence>
<evidence type="ECO:0000256" key="4">
    <source>
        <dbReference type="ARBA" id="ARBA00022692"/>
    </source>
</evidence>
<feature type="transmembrane region" description="Helical" evidence="9">
    <location>
        <begin position="286"/>
        <end position="307"/>
    </location>
</feature>
<keyword evidence="5 9" id="KW-1133">Transmembrane helix</keyword>
<dbReference type="Pfam" id="PF01757">
    <property type="entry name" value="Acyl_transf_3"/>
    <property type="match status" value="1"/>
</dbReference>
<feature type="transmembrane region" description="Helical" evidence="9">
    <location>
        <begin position="252"/>
        <end position="274"/>
    </location>
</feature>
<dbReference type="EMBL" id="JAUHPW010000009">
    <property type="protein sequence ID" value="MDN4476506.1"/>
    <property type="molecule type" value="Genomic_DNA"/>
</dbReference>
<dbReference type="InterPro" id="IPR036514">
    <property type="entry name" value="SGNH_hydro_sf"/>
</dbReference>
<feature type="domain" description="Acyltransferase 3" evidence="10">
    <location>
        <begin position="51"/>
        <end position="400"/>
    </location>
</feature>
<evidence type="ECO:0000259" key="10">
    <source>
        <dbReference type="Pfam" id="PF01757"/>
    </source>
</evidence>
<feature type="compositionally biased region" description="Low complexity" evidence="8">
    <location>
        <begin position="489"/>
        <end position="502"/>
    </location>
</feature>
<feature type="transmembrane region" description="Helical" evidence="9">
    <location>
        <begin position="356"/>
        <end position="373"/>
    </location>
</feature>
<dbReference type="RefSeq" id="WP_301134871.1">
    <property type="nucleotide sequence ID" value="NZ_JAUHPW010000009.1"/>
</dbReference>
<feature type="region of interest" description="Disordered" evidence="8">
    <location>
        <begin position="480"/>
        <end position="529"/>
    </location>
</feature>
<evidence type="ECO:0000256" key="7">
    <source>
        <dbReference type="ARBA" id="ARBA00023315"/>
    </source>
</evidence>
<proteinExistence type="predicted"/>
<keyword evidence="3 11" id="KW-0808">Transferase</keyword>
<name>A0ABT8GBI0_9MICO</name>
<dbReference type="PANTHER" id="PTHR23028">
    <property type="entry name" value="ACETYLTRANSFERASE"/>
    <property type="match status" value="1"/>
</dbReference>
<dbReference type="InterPro" id="IPR002656">
    <property type="entry name" value="Acyl_transf_3_dom"/>
</dbReference>
<gene>
    <name evidence="11" type="ORF">QQX09_11635</name>
</gene>
<keyword evidence="6 9" id="KW-0472">Membrane</keyword>
<evidence type="ECO:0000256" key="6">
    <source>
        <dbReference type="ARBA" id="ARBA00023136"/>
    </source>
</evidence>